<dbReference type="AlphaFoldDB" id="A0A5N6PCK9"/>
<feature type="region of interest" description="Disordered" evidence="1">
    <location>
        <begin position="1"/>
        <end position="68"/>
    </location>
</feature>
<dbReference type="EMBL" id="SZYD01000005">
    <property type="protein sequence ID" value="KAD6119164.1"/>
    <property type="molecule type" value="Genomic_DNA"/>
</dbReference>
<comment type="caution">
    <text evidence="2">The sequence shown here is derived from an EMBL/GenBank/DDBJ whole genome shotgun (WGS) entry which is preliminary data.</text>
</comment>
<evidence type="ECO:0000313" key="2">
    <source>
        <dbReference type="EMBL" id="KAD6119164.1"/>
    </source>
</evidence>
<proteinExistence type="predicted"/>
<evidence type="ECO:0000313" key="3">
    <source>
        <dbReference type="Proteomes" id="UP000326396"/>
    </source>
</evidence>
<feature type="compositionally biased region" description="Basic and acidic residues" evidence="1">
    <location>
        <begin position="1"/>
        <end position="15"/>
    </location>
</feature>
<organism evidence="2 3">
    <name type="scientific">Mikania micrantha</name>
    <name type="common">bitter vine</name>
    <dbReference type="NCBI Taxonomy" id="192012"/>
    <lineage>
        <taxon>Eukaryota</taxon>
        <taxon>Viridiplantae</taxon>
        <taxon>Streptophyta</taxon>
        <taxon>Embryophyta</taxon>
        <taxon>Tracheophyta</taxon>
        <taxon>Spermatophyta</taxon>
        <taxon>Magnoliopsida</taxon>
        <taxon>eudicotyledons</taxon>
        <taxon>Gunneridae</taxon>
        <taxon>Pentapetalae</taxon>
        <taxon>asterids</taxon>
        <taxon>campanulids</taxon>
        <taxon>Asterales</taxon>
        <taxon>Asteraceae</taxon>
        <taxon>Asteroideae</taxon>
        <taxon>Heliantheae alliance</taxon>
        <taxon>Eupatorieae</taxon>
        <taxon>Mikania</taxon>
    </lineage>
</organism>
<dbReference type="Proteomes" id="UP000326396">
    <property type="component" value="Linkage Group LG13"/>
</dbReference>
<name>A0A5N6PCK9_9ASTR</name>
<protein>
    <submittedName>
        <fullName evidence="2">Uncharacterized protein</fullName>
    </submittedName>
</protein>
<sequence length="68" mass="7775">MNEMRSSTKKEDRRIAGRKKASAIARPFPGKKNRCRNIPNGLTETDKFSAGKKEDRRSSDDRSNQPRP</sequence>
<reference evidence="2 3" key="1">
    <citation type="submission" date="2019-05" db="EMBL/GenBank/DDBJ databases">
        <title>Mikania micrantha, genome provides insights into the molecular mechanism of rapid growth.</title>
        <authorList>
            <person name="Liu B."/>
        </authorList>
    </citation>
    <scope>NUCLEOTIDE SEQUENCE [LARGE SCALE GENOMIC DNA]</scope>
    <source>
        <strain evidence="2">NLD-2019</strain>
        <tissue evidence="2">Leaf</tissue>
    </source>
</reference>
<accession>A0A5N6PCK9</accession>
<evidence type="ECO:0000256" key="1">
    <source>
        <dbReference type="SAM" id="MobiDB-lite"/>
    </source>
</evidence>
<feature type="compositionally biased region" description="Basic and acidic residues" evidence="1">
    <location>
        <begin position="44"/>
        <end position="68"/>
    </location>
</feature>
<keyword evidence="3" id="KW-1185">Reference proteome</keyword>
<gene>
    <name evidence="2" type="ORF">E3N88_10435</name>
</gene>